<dbReference type="Gene3D" id="2.40.240.130">
    <property type="match status" value="1"/>
</dbReference>
<keyword evidence="5" id="KW-1185">Reference proteome</keyword>
<dbReference type="AlphaFoldDB" id="A0A814SK12"/>
<reference evidence="3" key="1">
    <citation type="submission" date="2021-02" db="EMBL/GenBank/DDBJ databases">
        <authorList>
            <person name="Nowell W R."/>
        </authorList>
    </citation>
    <scope>NUCLEOTIDE SEQUENCE</scope>
</reference>
<organism evidence="3 6">
    <name type="scientific">Adineta ricciae</name>
    <name type="common">Rotifer</name>
    <dbReference type="NCBI Taxonomy" id="249248"/>
    <lineage>
        <taxon>Eukaryota</taxon>
        <taxon>Metazoa</taxon>
        <taxon>Spiralia</taxon>
        <taxon>Gnathifera</taxon>
        <taxon>Rotifera</taxon>
        <taxon>Eurotatoria</taxon>
        <taxon>Bdelloidea</taxon>
        <taxon>Adinetida</taxon>
        <taxon>Adinetidae</taxon>
        <taxon>Adineta</taxon>
    </lineage>
</organism>
<feature type="compositionally biased region" description="Polar residues" evidence="1">
    <location>
        <begin position="162"/>
        <end position="179"/>
    </location>
</feature>
<gene>
    <name evidence="3" type="ORF">EDS130_LOCUS22424</name>
    <name evidence="4" type="ORF">XAT740_LOCUS49128</name>
</gene>
<evidence type="ECO:0000313" key="4">
    <source>
        <dbReference type="EMBL" id="CAF1612758.1"/>
    </source>
</evidence>
<protein>
    <recommendedName>
        <fullName evidence="2">DIX domain-containing protein</fullName>
    </recommendedName>
</protein>
<comment type="caution">
    <text evidence="3">The sequence shown here is derived from an EMBL/GenBank/DDBJ whole genome shotgun (WGS) entry which is preliminary data.</text>
</comment>
<feature type="region of interest" description="Disordered" evidence="1">
    <location>
        <begin position="162"/>
        <end position="219"/>
    </location>
</feature>
<evidence type="ECO:0000313" key="5">
    <source>
        <dbReference type="Proteomes" id="UP000663828"/>
    </source>
</evidence>
<evidence type="ECO:0000259" key="2">
    <source>
        <dbReference type="Pfam" id="PF00778"/>
    </source>
</evidence>
<proteinExistence type="predicted"/>
<dbReference type="InterPro" id="IPR038207">
    <property type="entry name" value="DIX_dom_sf"/>
</dbReference>
<dbReference type="Pfam" id="PF00778">
    <property type="entry name" value="DIX"/>
    <property type="match status" value="1"/>
</dbReference>
<accession>A0A814SK12</accession>
<dbReference type="InterPro" id="IPR036305">
    <property type="entry name" value="RGS_sf"/>
</dbReference>
<dbReference type="Proteomes" id="UP000663828">
    <property type="component" value="Unassembled WGS sequence"/>
</dbReference>
<feature type="domain" description="DIX" evidence="2">
    <location>
        <begin position="226"/>
        <end position="317"/>
    </location>
</feature>
<dbReference type="SUPFAM" id="SSF48097">
    <property type="entry name" value="Regulator of G-protein signaling, RGS"/>
    <property type="match status" value="1"/>
</dbReference>
<dbReference type="EMBL" id="CAJNOR010007201">
    <property type="protein sequence ID" value="CAF1612758.1"/>
    <property type="molecule type" value="Genomic_DNA"/>
</dbReference>
<feature type="region of interest" description="Disordered" evidence="1">
    <location>
        <begin position="1"/>
        <end position="29"/>
    </location>
</feature>
<dbReference type="OrthoDB" id="10023019at2759"/>
<dbReference type="Proteomes" id="UP000663852">
    <property type="component" value="Unassembled WGS sequence"/>
</dbReference>
<dbReference type="InterPro" id="IPR001158">
    <property type="entry name" value="DIX"/>
</dbReference>
<evidence type="ECO:0000313" key="3">
    <source>
        <dbReference type="EMBL" id="CAF1147504.1"/>
    </source>
</evidence>
<dbReference type="EMBL" id="CAJNOJ010000117">
    <property type="protein sequence ID" value="CAF1147504.1"/>
    <property type="molecule type" value="Genomic_DNA"/>
</dbReference>
<evidence type="ECO:0000256" key="1">
    <source>
        <dbReference type="SAM" id="MobiDB-lite"/>
    </source>
</evidence>
<sequence length="323" mass="37374">MSFSDTECSHRSSLAHRVPANNAPQSSRTIPAHEIVSNPETSKLFLEFLLSSPQTVTLGSVYAIVLVLNEKKDDLHQLHEIGRAAYKTYIETESVLPWLPMQRRLELRDLYRRKQFNEHFFDGVVDDLLIYLETQTDVFRQFLNSRVWNEYRREKFTKNPAQIRSTSTLVNNTSNYQNESDLKRSRKLHSSSLSLQTKGKSNDRHSHHHHHHNRSVRIEPTSMKKTRVAYFLPDSDTPFVIQVAVPVESITLNDILPRLHISSVNQRNNLSTNTSLDYFVKHRASNENWLGGDTQFINEKIDDFDQPLPNIDGTVVIRILNNS</sequence>
<name>A0A814SK12_ADIRI</name>
<evidence type="ECO:0000313" key="6">
    <source>
        <dbReference type="Proteomes" id="UP000663852"/>
    </source>
</evidence>
<feature type="compositionally biased region" description="Basic residues" evidence="1">
    <location>
        <begin position="205"/>
        <end position="215"/>
    </location>
</feature>